<accession>A0ABR7QW37</accession>
<dbReference type="Gene3D" id="1.10.3230.30">
    <property type="entry name" value="Phage gp6-like head-tail connector protein"/>
    <property type="match status" value="1"/>
</dbReference>
<keyword evidence="2" id="KW-1185">Reference proteome</keyword>
<dbReference type="RefSeq" id="WP_065798209.1">
    <property type="nucleotide sequence ID" value="NZ_JABURY010000008.1"/>
</dbReference>
<dbReference type="Pfam" id="PF05135">
    <property type="entry name" value="Phage_connect_1"/>
    <property type="match status" value="1"/>
</dbReference>
<organism evidence="1 2">
    <name type="scientific">Frischella japonica</name>
    <dbReference type="NCBI Taxonomy" id="2741544"/>
    <lineage>
        <taxon>Bacteria</taxon>
        <taxon>Pseudomonadati</taxon>
        <taxon>Pseudomonadota</taxon>
        <taxon>Gammaproteobacteria</taxon>
        <taxon>Orbales</taxon>
        <taxon>Orbaceae</taxon>
        <taxon>Frischella</taxon>
    </lineage>
</organism>
<reference evidence="1 2" key="1">
    <citation type="submission" date="2020-06" db="EMBL/GenBank/DDBJ databases">
        <title>Frischella cerana isolated from Apis cerana gut homogenate.</title>
        <authorList>
            <person name="Wolter L.A."/>
            <person name="Suenami S."/>
            <person name="Miyazaki R."/>
        </authorList>
    </citation>
    <scope>NUCLEOTIDE SEQUENCE [LARGE SCALE GENOMIC DNA]</scope>
    <source>
        <strain evidence="1 2">Ac13</strain>
    </source>
</reference>
<evidence type="ECO:0000313" key="1">
    <source>
        <dbReference type="EMBL" id="MBC9130429.1"/>
    </source>
</evidence>
<dbReference type="Proteomes" id="UP000651208">
    <property type="component" value="Unassembled WGS sequence"/>
</dbReference>
<dbReference type="NCBIfam" id="TIGR01560">
    <property type="entry name" value="put_DNA_pack"/>
    <property type="match status" value="1"/>
</dbReference>
<gene>
    <name evidence="1" type="ORF">FcAc13_03795</name>
</gene>
<name>A0ABR7QW37_9GAMM</name>
<protein>
    <submittedName>
        <fullName evidence="1">Phage gp6-like head-tail connector protein</fullName>
    </submittedName>
</protein>
<dbReference type="CDD" id="cd08054">
    <property type="entry name" value="gp6"/>
    <property type="match status" value="1"/>
</dbReference>
<comment type="caution">
    <text evidence="1">The sequence shown here is derived from an EMBL/GenBank/DDBJ whole genome shotgun (WGS) entry which is preliminary data.</text>
</comment>
<sequence length="98" mass="11150">MITNITLQEVKLHCRIDESDTLEDSLLQVYIDAALEACQKHIGKSFDKQEFTPAIKAGCLMYIAHLYENREMVTTNAVNEVPLAISSLWSVYRDPAIY</sequence>
<evidence type="ECO:0000313" key="2">
    <source>
        <dbReference type="Proteomes" id="UP000651208"/>
    </source>
</evidence>
<dbReference type="InterPro" id="IPR006450">
    <property type="entry name" value="Phage_HK97_gp6-like"/>
</dbReference>
<proteinExistence type="predicted"/>
<dbReference type="EMBL" id="JABURY010000008">
    <property type="protein sequence ID" value="MBC9130429.1"/>
    <property type="molecule type" value="Genomic_DNA"/>
</dbReference>
<dbReference type="InterPro" id="IPR021146">
    <property type="entry name" value="Phage_gp6-like_head-tail"/>
</dbReference>